<dbReference type="PANTHER" id="PTHR43827:SF3">
    <property type="entry name" value="NADP-DEPENDENT OXIDOREDUCTASE DOMAIN-CONTAINING PROTEIN"/>
    <property type="match status" value="1"/>
</dbReference>
<dbReference type="InterPro" id="IPR018170">
    <property type="entry name" value="Aldo/ket_reductase_CS"/>
</dbReference>
<dbReference type="InterPro" id="IPR023210">
    <property type="entry name" value="NADP_OxRdtase_dom"/>
</dbReference>
<dbReference type="PIRSF" id="PIRSF000097">
    <property type="entry name" value="AKR"/>
    <property type="match status" value="1"/>
</dbReference>
<evidence type="ECO:0000259" key="4">
    <source>
        <dbReference type="Pfam" id="PF00248"/>
    </source>
</evidence>
<name>A0ABP6ZKL9_9ACTN</name>
<dbReference type="CDD" id="cd19133">
    <property type="entry name" value="AKR_AKR5F1"/>
    <property type="match status" value="1"/>
</dbReference>
<evidence type="ECO:0000256" key="1">
    <source>
        <dbReference type="ARBA" id="ARBA00007905"/>
    </source>
</evidence>
<dbReference type="PROSITE" id="PS00062">
    <property type="entry name" value="ALDOKETO_REDUCTASE_2"/>
    <property type="match status" value="1"/>
</dbReference>
<dbReference type="PANTHER" id="PTHR43827">
    <property type="entry name" value="2,5-DIKETO-D-GLUCONIC ACID REDUCTASE"/>
    <property type="match status" value="1"/>
</dbReference>
<gene>
    <name evidence="5" type="ORF">GCM10022419_116760</name>
</gene>
<dbReference type="EMBL" id="BAABDQ010000048">
    <property type="protein sequence ID" value="GAA3612399.1"/>
    <property type="molecule type" value="Genomic_DNA"/>
</dbReference>
<evidence type="ECO:0000256" key="3">
    <source>
        <dbReference type="ARBA" id="ARBA00023002"/>
    </source>
</evidence>
<organism evidence="5 6">
    <name type="scientific">Nonomuraea rosea</name>
    <dbReference type="NCBI Taxonomy" id="638574"/>
    <lineage>
        <taxon>Bacteria</taxon>
        <taxon>Bacillati</taxon>
        <taxon>Actinomycetota</taxon>
        <taxon>Actinomycetes</taxon>
        <taxon>Streptosporangiales</taxon>
        <taxon>Streptosporangiaceae</taxon>
        <taxon>Nonomuraea</taxon>
    </lineage>
</organism>
<evidence type="ECO:0000313" key="5">
    <source>
        <dbReference type="EMBL" id="GAA3612399.1"/>
    </source>
</evidence>
<evidence type="ECO:0000256" key="2">
    <source>
        <dbReference type="ARBA" id="ARBA00022857"/>
    </source>
</evidence>
<proteinExistence type="inferred from homology"/>
<keyword evidence="2" id="KW-0521">NADP</keyword>
<sequence length="282" mass="31663">MRTVILNNGVEMPILGFGVYQIPPEQTERAVTDALQAGYRSLDTAAAYRNEEAVGRAIKSSGIPREELFVTTKLWISDAGEENARRAFDASLTKLGLDHLDLYLIHQPFGDVYGSWRAMEQLNREGRVRAIGVSNFHPDRLVDLIDHNEITPAVNQIETHPFFQRGEDQRLMVERGVQIESWGPFAEGKNNLFTDPVLSEIAQAHGKSVAQVVLRWLIQRDVVVIPKSVRADRMAENFDVFDFELTDDQMSRIAGLDTGSSLFFDHRDPGVVSQLGSVRLTN</sequence>
<accession>A0ABP6ZKL9</accession>
<evidence type="ECO:0000313" key="6">
    <source>
        <dbReference type="Proteomes" id="UP001500630"/>
    </source>
</evidence>
<dbReference type="Gene3D" id="3.20.20.100">
    <property type="entry name" value="NADP-dependent oxidoreductase domain"/>
    <property type="match status" value="1"/>
</dbReference>
<dbReference type="InterPro" id="IPR036812">
    <property type="entry name" value="NAD(P)_OxRdtase_dom_sf"/>
</dbReference>
<dbReference type="InterPro" id="IPR020471">
    <property type="entry name" value="AKR"/>
</dbReference>
<reference evidence="6" key="1">
    <citation type="journal article" date="2019" name="Int. J. Syst. Evol. Microbiol.">
        <title>The Global Catalogue of Microorganisms (GCM) 10K type strain sequencing project: providing services to taxonomists for standard genome sequencing and annotation.</title>
        <authorList>
            <consortium name="The Broad Institute Genomics Platform"/>
            <consortium name="The Broad Institute Genome Sequencing Center for Infectious Disease"/>
            <person name="Wu L."/>
            <person name="Ma J."/>
        </authorList>
    </citation>
    <scope>NUCLEOTIDE SEQUENCE [LARGE SCALE GENOMIC DNA]</scope>
    <source>
        <strain evidence="6">JCM 17326</strain>
    </source>
</reference>
<keyword evidence="3" id="KW-0560">Oxidoreductase</keyword>
<comment type="similarity">
    <text evidence="1">Belongs to the aldo/keto reductase family.</text>
</comment>
<dbReference type="SUPFAM" id="SSF51430">
    <property type="entry name" value="NAD(P)-linked oxidoreductase"/>
    <property type="match status" value="1"/>
</dbReference>
<protein>
    <submittedName>
        <fullName evidence="5">Aldo/keto reductase</fullName>
    </submittedName>
</protein>
<keyword evidence="6" id="KW-1185">Reference proteome</keyword>
<dbReference type="Pfam" id="PF00248">
    <property type="entry name" value="Aldo_ket_red"/>
    <property type="match status" value="1"/>
</dbReference>
<dbReference type="Proteomes" id="UP001500630">
    <property type="component" value="Unassembled WGS sequence"/>
</dbReference>
<dbReference type="PRINTS" id="PR00069">
    <property type="entry name" value="ALDKETRDTASE"/>
</dbReference>
<dbReference type="RefSeq" id="WP_345576221.1">
    <property type="nucleotide sequence ID" value="NZ_BAABDQ010000048.1"/>
</dbReference>
<dbReference type="PROSITE" id="PS00798">
    <property type="entry name" value="ALDOKETO_REDUCTASE_1"/>
    <property type="match status" value="1"/>
</dbReference>
<comment type="caution">
    <text evidence="5">The sequence shown here is derived from an EMBL/GenBank/DDBJ whole genome shotgun (WGS) entry which is preliminary data.</text>
</comment>
<feature type="domain" description="NADP-dependent oxidoreductase" evidence="4">
    <location>
        <begin position="21"/>
        <end position="256"/>
    </location>
</feature>